<keyword evidence="4" id="KW-0067">ATP-binding</keyword>
<dbReference type="Gene3D" id="3.30.930.10">
    <property type="entry name" value="Bira Bifunctional Protein, Domain 2"/>
    <property type="match status" value="1"/>
</dbReference>
<gene>
    <name evidence="6" type="ORF">MNBD_GAMMA21-2665</name>
</gene>
<dbReference type="NCBIfam" id="TIGR00462">
    <property type="entry name" value="genX"/>
    <property type="match status" value="1"/>
</dbReference>
<keyword evidence="6" id="KW-0648">Protein biosynthesis</keyword>
<dbReference type="GO" id="GO:0005524">
    <property type="term" value="F:ATP binding"/>
    <property type="evidence" value="ECO:0007669"/>
    <property type="project" value="UniProtKB-KW"/>
</dbReference>
<organism evidence="6">
    <name type="scientific">hydrothermal vent metagenome</name>
    <dbReference type="NCBI Taxonomy" id="652676"/>
    <lineage>
        <taxon>unclassified sequences</taxon>
        <taxon>metagenomes</taxon>
        <taxon>ecological metagenomes</taxon>
    </lineage>
</organism>
<evidence type="ECO:0000313" key="6">
    <source>
        <dbReference type="EMBL" id="VAX01479.1"/>
    </source>
</evidence>
<dbReference type="GO" id="GO:0003746">
    <property type="term" value="F:translation elongation factor activity"/>
    <property type="evidence" value="ECO:0007669"/>
    <property type="project" value="UniProtKB-KW"/>
</dbReference>
<evidence type="ECO:0000256" key="3">
    <source>
        <dbReference type="ARBA" id="ARBA00022741"/>
    </source>
</evidence>
<dbReference type="GO" id="GO:0000049">
    <property type="term" value="F:tRNA binding"/>
    <property type="evidence" value="ECO:0007669"/>
    <property type="project" value="TreeGrafter"/>
</dbReference>
<protein>
    <submittedName>
        <fullName evidence="6">Translation elongation factor P Lys34--(R)-beta-lysine ligase</fullName>
    </submittedName>
</protein>
<dbReference type="PANTHER" id="PTHR42918">
    <property type="entry name" value="LYSYL-TRNA SYNTHETASE"/>
    <property type="match status" value="1"/>
</dbReference>
<dbReference type="EMBL" id="UOFR01000084">
    <property type="protein sequence ID" value="VAX01479.1"/>
    <property type="molecule type" value="Genomic_DNA"/>
</dbReference>
<sequence length="326" mass="36537">MCSSPANPNWQPSADIDTLISRARLLARTRSFFAAKSVLEVDTPILSQAGSTEIHLQHFYAVESGSDASYLLNTSAELAMKRLLAAGSGDIYQISKVFRAFERGACHQPEFTMLEWYRLGFDLNAMMDEVESLLMELAGGRLTQVRVIKTYFQVFADVVQLDPLQASIEQLQKCFKQHSSSEAPQLASRQAWLDLIMSSVIEPSFNPEQLTFVTHYPAEQASLARLNKTNSKVAERFEVFAGGLELANGFHELCDANEQRQRMQAENKVRQQHNQAELKLDERFLAALEHGLPDCSGVAIGFDRVCMWASGKQKIDEVMSFTIETC</sequence>
<dbReference type="InterPro" id="IPR018149">
    <property type="entry name" value="Lys-tRNA-synth_II_C"/>
</dbReference>
<keyword evidence="2 6" id="KW-0436">Ligase</keyword>
<comment type="subunit">
    <text evidence="1">Homodimer.</text>
</comment>
<evidence type="ECO:0000256" key="4">
    <source>
        <dbReference type="ARBA" id="ARBA00022840"/>
    </source>
</evidence>
<dbReference type="InterPro" id="IPR045864">
    <property type="entry name" value="aa-tRNA-synth_II/BPL/LPL"/>
</dbReference>
<dbReference type="InterPro" id="IPR004525">
    <property type="entry name" value="EpmA"/>
</dbReference>
<dbReference type="GO" id="GO:0005829">
    <property type="term" value="C:cytosol"/>
    <property type="evidence" value="ECO:0007669"/>
    <property type="project" value="TreeGrafter"/>
</dbReference>
<dbReference type="FunFam" id="3.30.930.10:FF:000017">
    <property type="entry name" value="Elongation factor P--(R)-beta-lysine ligase"/>
    <property type="match status" value="1"/>
</dbReference>
<keyword evidence="3" id="KW-0547">Nucleotide-binding</keyword>
<name>A0A3B1A6U7_9ZZZZ</name>
<reference evidence="6" key="1">
    <citation type="submission" date="2018-06" db="EMBL/GenBank/DDBJ databases">
        <authorList>
            <person name="Zhirakovskaya E."/>
        </authorList>
    </citation>
    <scope>NUCLEOTIDE SEQUENCE</scope>
</reference>
<dbReference type="NCBIfam" id="NF006828">
    <property type="entry name" value="PRK09350.1"/>
    <property type="match status" value="1"/>
</dbReference>
<dbReference type="AlphaFoldDB" id="A0A3B1A6U7"/>
<evidence type="ECO:0000256" key="1">
    <source>
        <dbReference type="ARBA" id="ARBA00011738"/>
    </source>
</evidence>
<keyword evidence="6" id="KW-0251">Elongation factor</keyword>
<dbReference type="Pfam" id="PF00152">
    <property type="entry name" value="tRNA-synt_2"/>
    <property type="match status" value="1"/>
</dbReference>
<dbReference type="InterPro" id="IPR006195">
    <property type="entry name" value="aa-tRNA-synth_II"/>
</dbReference>
<evidence type="ECO:0000256" key="2">
    <source>
        <dbReference type="ARBA" id="ARBA00022598"/>
    </source>
</evidence>
<dbReference type="SUPFAM" id="SSF55681">
    <property type="entry name" value="Class II aaRS and biotin synthetases"/>
    <property type="match status" value="1"/>
</dbReference>
<dbReference type="PANTHER" id="PTHR42918:SF6">
    <property type="entry name" value="ELONGATION FACTOR P--(R)-BETA-LYSINE LIGASE"/>
    <property type="match status" value="1"/>
</dbReference>
<dbReference type="GO" id="GO:0004824">
    <property type="term" value="F:lysine-tRNA ligase activity"/>
    <property type="evidence" value="ECO:0007669"/>
    <property type="project" value="InterPro"/>
</dbReference>
<dbReference type="PRINTS" id="PR00982">
    <property type="entry name" value="TRNASYNTHLYS"/>
</dbReference>
<proteinExistence type="predicted"/>
<accession>A0A3B1A6U7</accession>
<dbReference type="PROSITE" id="PS50862">
    <property type="entry name" value="AA_TRNA_LIGASE_II"/>
    <property type="match status" value="1"/>
</dbReference>
<feature type="domain" description="Aminoacyl-transfer RNA synthetases class-II family profile" evidence="5">
    <location>
        <begin position="22"/>
        <end position="305"/>
    </location>
</feature>
<dbReference type="InterPro" id="IPR004364">
    <property type="entry name" value="Aa-tRNA-synt_II"/>
</dbReference>
<evidence type="ECO:0000259" key="5">
    <source>
        <dbReference type="PROSITE" id="PS50862"/>
    </source>
</evidence>
<dbReference type="GO" id="GO:0006430">
    <property type="term" value="P:lysyl-tRNA aminoacylation"/>
    <property type="evidence" value="ECO:0007669"/>
    <property type="project" value="InterPro"/>
</dbReference>